<reference evidence="6 7" key="1">
    <citation type="submission" date="2016-10" db="EMBL/GenBank/DDBJ databases">
        <authorList>
            <person name="de Groot N.N."/>
        </authorList>
    </citation>
    <scope>NUCLEOTIDE SEQUENCE [LARGE SCALE GENOMIC DNA]</scope>
    <source>
        <strain evidence="6 7">DSM 25186</strain>
    </source>
</reference>
<accession>A0A1G9GL37</accession>
<dbReference type="GO" id="GO:0005975">
    <property type="term" value="P:carbohydrate metabolic process"/>
    <property type="evidence" value="ECO:0007669"/>
    <property type="project" value="InterPro"/>
</dbReference>
<dbReference type="Proteomes" id="UP000198510">
    <property type="component" value="Unassembled WGS sequence"/>
</dbReference>
<sequence>MKHLLFLLLICPFCIEGSRAQSLPERLGYPKDTKLLIIHADDLGVSHAENAASIAAFERGLVNSGSIMVPCPWFPEIAAYARAHPEADLGLHLTLTSEWKQYKWGPVVAGEQTAGLVDAQGYFFDNTTSVATKASPDEVEREIRAQIERAKQFGVDPTHFDAHMAGMFVRPEFFKLYLDLSHEYRVPVLIVKEIFTRLNINQNNYVTDQDVVLDQLFMAEPADYAAGMEAYYTRVLKEVQPGLSCLLIHVAYDNAEMQAVTVDHPDYGAAWRQADFDFFTGAKCRQLLKEQNIRLITWREIRDKLYR</sequence>
<evidence type="ECO:0000256" key="1">
    <source>
        <dbReference type="ARBA" id="ARBA00001946"/>
    </source>
</evidence>
<keyword evidence="3" id="KW-0378">Hydrolase</keyword>
<organism evidence="6 7">
    <name type="scientific">Catalinimonas alkaloidigena</name>
    <dbReference type="NCBI Taxonomy" id="1075417"/>
    <lineage>
        <taxon>Bacteria</taxon>
        <taxon>Pseudomonadati</taxon>
        <taxon>Bacteroidota</taxon>
        <taxon>Cytophagia</taxon>
        <taxon>Cytophagales</taxon>
        <taxon>Catalimonadaceae</taxon>
        <taxon>Catalinimonas</taxon>
    </lineage>
</organism>
<keyword evidence="7" id="KW-1185">Reference proteome</keyword>
<evidence type="ECO:0000313" key="7">
    <source>
        <dbReference type="Proteomes" id="UP000198510"/>
    </source>
</evidence>
<dbReference type="GO" id="GO:0016787">
    <property type="term" value="F:hydrolase activity"/>
    <property type="evidence" value="ECO:0007669"/>
    <property type="project" value="UniProtKB-KW"/>
</dbReference>
<keyword evidence="2" id="KW-0479">Metal-binding</keyword>
<dbReference type="PANTHER" id="PTHR31609">
    <property type="entry name" value="YDJC DEACETYLASE FAMILY MEMBER"/>
    <property type="match status" value="1"/>
</dbReference>
<keyword evidence="5" id="KW-0119">Carbohydrate metabolism</keyword>
<evidence type="ECO:0008006" key="8">
    <source>
        <dbReference type="Google" id="ProtNLM"/>
    </source>
</evidence>
<dbReference type="RefSeq" id="WP_089682003.1">
    <property type="nucleotide sequence ID" value="NZ_FNFO01000004.1"/>
</dbReference>
<dbReference type="GO" id="GO:0019213">
    <property type="term" value="F:deacetylase activity"/>
    <property type="evidence" value="ECO:0007669"/>
    <property type="project" value="TreeGrafter"/>
</dbReference>
<dbReference type="PANTHER" id="PTHR31609:SF1">
    <property type="entry name" value="CARBOHYDRATE DEACETYLASE"/>
    <property type="match status" value="1"/>
</dbReference>
<evidence type="ECO:0000256" key="5">
    <source>
        <dbReference type="ARBA" id="ARBA00023277"/>
    </source>
</evidence>
<keyword evidence="4" id="KW-0460">Magnesium</keyword>
<protein>
    <recommendedName>
        <fullName evidence="8">YdjC-like protein</fullName>
    </recommendedName>
</protein>
<proteinExistence type="predicted"/>
<evidence type="ECO:0000256" key="2">
    <source>
        <dbReference type="ARBA" id="ARBA00022723"/>
    </source>
</evidence>
<dbReference type="STRING" id="1075417.SAMN05421823_104146"/>
<dbReference type="AlphaFoldDB" id="A0A1G9GL37"/>
<evidence type="ECO:0000256" key="4">
    <source>
        <dbReference type="ARBA" id="ARBA00022842"/>
    </source>
</evidence>
<dbReference type="Gene3D" id="3.20.20.370">
    <property type="entry name" value="Glycoside hydrolase/deacetylase"/>
    <property type="match status" value="1"/>
</dbReference>
<dbReference type="EMBL" id="FNFO01000004">
    <property type="protein sequence ID" value="SDL01367.1"/>
    <property type="molecule type" value="Genomic_DNA"/>
</dbReference>
<comment type="cofactor">
    <cofactor evidence="1">
        <name>Mg(2+)</name>
        <dbReference type="ChEBI" id="CHEBI:18420"/>
    </cofactor>
</comment>
<dbReference type="InterPro" id="IPR011330">
    <property type="entry name" value="Glyco_hydro/deAcase_b/a-brl"/>
</dbReference>
<evidence type="ECO:0000256" key="3">
    <source>
        <dbReference type="ARBA" id="ARBA00022801"/>
    </source>
</evidence>
<name>A0A1G9GL37_9BACT</name>
<dbReference type="OrthoDB" id="9774177at2"/>
<dbReference type="CDD" id="cd10802">
    <property type="entry name" value="YdjC_TTHB029_like"/>
    <property type="match status" value="1"/>
</dbReference>
<dbReference type="SUPFAM" id="SSF88713">
    <property type="entry name" value="Glycoside hydrolase/deacetylase"/>
    <property type="match status" value="1"/>
</dbReference>
<gene>
    <name evidence="6" type="ORF">SAMN05421823_104146</name>
</gene>
<dbReference type="GO" id="GO:0046872">
    <property type="term" value="F:metal ion binding"/>
    <property type="evidence" value="ECO:0007669"/>
    <property type="project" value="UniProtKB-KW"/>
</dbReference>
<dbReference type="InterPro" id="IPR006879">
    <property type="entry name" value="YdjC-like"/>
</dbReference>
<dbReference type="Pfam" id="PF04794">
    <property type="entry name" value="YdjC"/>
    <property type="match status" value="1"/>
</dbReference>
<evidence type="ECO:0000313" key="6">
    <source>
        <dbReference type="EMBL" id="SDL01367.1"/>
    </source>
</evidence>